<keyword evidence="2 5" id="KW-0808">Transferase</keyword>
<evidence type="ECO:0000256" key="4">
    <source>
        <dbReference type="ARBA" id="ARBA00023315"/>
    </source>
</evidence>
<evidence type="ECO:0000256" key="6">
    <source>
        <dbReference type="SAM" id="Coils"/>
    </source>
</evidence>
<evidence type="ECO:0000256" key="2">
    <source>
        <dbReference type="ARBA" id="ARBA00022679"/>
    </source>
</evidence>
<evidence type="ECO:0000256" key="3">
    <source>
        <dbReference type="ARBA" id="ARBA00022786"/>
    </source>
</evidence>
<dbReference type="InterPro" id="IPR007472">
    <property type="entry name" value="N-end_Aminoacyl_Trfase_C"/>
</dbReference>
<feature type="compositionally biased region" description="Gly residues" evidence="7">
    <location>
        <begin position="109"/>
        <end position="126"/>
    </location>
</feature>
<reference evidence="10" key="2">
    <citation type="submission" date="2025-05" db="UniProtKB">
        <authorList>
            <consortium name="EnsemblMetazoa"/>
        </authorList>
    </citation>
    <scope>IDENTIFICATION</scope>
    <source>
        <strain evidence="10">Foshan</strain>
    </source>
</reference>
<comment type="function">
    <text evidence="5">Involved in the post-translational conjugation of arginine to the N-terminal aspartate or glutamate of a protein. This arginylation is required for degradation of the protein via the ubiquitin pathway.</text>
</comment>
<feature type="domain" description="N-end rule aminoacyl transferase C-terminal" evidence="9">
    <location>
        <begin position="271"/>
        <end position="407"/>
    </location>
</feature>
<dbReference type="PANTHER" id="PTHR21367:SF1">
    <property type="entry name" value="ARGINYL-TRNA--PROTEIN TRANSFERASE 1"/>
    <property type="match status" value="1"/>
</dbReference>
<dbReference type="Proteomes" id="UP000069940">
    <property type="component" value="Unassembled WGS sequence"/>
</dbReference>
<dbReference type="RefSeq" id="XP_019562725.3">
    <property type="nucleotide sequence ID" value="XM_019707180.3"/>
</dbReference>
<comment type="catalytic activity">
    <reaction evidence="5">
        <text>an N-terminal L-alpha-aminoacyl-[protein] + L-arginyl-tRNA(Arg) = an N-terminal L-arginyl-L-aminoacyl-[protein] + tRNA(Arg) + H(+)</text>
        <dbReference type="Rhea" id="RHEA:10208"/>
        <dbReference type="Rhea" id="RHEA-COMP:9658"/>
        <dbReference type="Rhea" id="RHEA-COMP:9673"/>
        <dbReference type="Rhea" id="RHEA-COMP:10636"/>
        <dbReference type="Rhea" id="RHEA-COMP:10638"/>
        <dbReference type="ChEBI" id="CHEBI:15378"/>
        <dbReference type="ChEBI" id="CHEBI:78442"/>
        <dbReference type="ChEBI" id="CHEBI:78513"/>
        <dbReference type="ChEBI" id="CHEBI:78597"/>
        <dbReference type="ChEBI" id="CHEBI:83562"/>
        <dbReference type="EC" id="2.3.2.8"/>
    </reaction>
</comment>
<evidence type="ECO:0000259" key="8">
    <source>
        <dbReference type="Pfam" id="PF04376"/>
    </source>
</evidence>
<dbReference type="GeneID" id="109431047"/>
<dbReference type="PIRSF" id="PIRSF037207">
    <property type="entry name" value="ATE1_euk"/>
    <property type="match status" value="1"/>
</dbReference>
<protein>
    <recommendedName>
        <fullName evidence="5">Arginyl-tRNA--protein transferase 1</fullName>
        <shortName evidence="5">Arginyltransferase 1</shortName>
        <shortName evidence="5">R-transferase 1</shortName>
        <ecNumber evidence="5">2.3.2.8</ecNumber>
    </recommendedName>
    <alternativeName>
        <fullName evidence="5">Arginine-tRNA--protein transferase 1</fullName>
    </alternativeName>
</protein>
<feature type="compositionally biased region" description="Basic and acidic residues" evidence="7">
    <location>
        <begin position="133"/>
        <end position="152"/>
    </location>
</feature>
<dbReference type="InterPro" id="IPR030700">
    <property type="entry name" value="N-end_Aminoacyl_Trfase"/>
</dbReference>
<name>A0ABM2A647_AEDAL</name>
<keyword evidence="6" id="KW-0175">Coiled coil</keyword>
<dbReference type="Pfam" id="PF04377">
    <property type="entry name" value="ATE_C"/>
    <property type="match status" value="1"/>
</dbReference>
<feature type="compositionally biased region" description="Low complexity" evidence="7">
    <location>
        <begin position="172"/>
        <end position="184"/>
    </location>
</feature>
<dbReference type="InterPro" id="IPR017137">
    <property type="entry name" value="Arg-tRNA-P_Trfase_1_euk"/>
</dbReference>
<evidence type="ECO:0000313" key="10">
    <source>
        <dbReference type="EnsemblMetazoa" id="AALFPA23_024815.P36993"/>
    </source>
</evidence>
<evidence type="ECO:0000259" key="9">
    <source>
        <dbReference type="Pfam" id="PF04377"/>
    </source>
</evidence>
<feature type="domain" description="N-end aminoacyl transferase N-terminal" evidence="8">
    <location>
        <begin position="14"/>
        <end position="85"/>
    </location>
</feature>
<feature type="region of interest" description="Disordered" evidence="7">
    <location>
        <begin position="99"/>
        <end position="196"/>
    </location>
</feature>
<sequence length="506" mass="57434">MFTIVDFYGKQSNYSCGYCKQPTSCQSHGMWAHTMTCQDYQDLIDRGWRRSGCYCYKPEMNTTCCPSYTIKCDAMNFRLNKSHKKIIKRVNKFLKDGIKGKDEDTAKGSDGGSHGTADDGGCGGDLEMGDVARNPRKELDLNEVRVLKAKEDEGSEPPQDVVDGLCLAKDPTVGSSSNLSTRSSTGGGSGQPPKKAKLLRIERKREKLIQKGLNAEEIEQKMKEAKGKNVEKSLEDFLDEEPKDGEQAAHRLKLVTVCTKASEFKRTLEASFAVYKKYQAQVHNDPPKMIDEYLDFLVKSPLQFTTGSNSPNCGFGSFHQQYWLDDRLIAVAVIDVLPSCVSSVYFFYDPEYRFLSLGTYASLRELAFTRKLHQHTPSIANYYMGFYIHSCPKMRYKSNLYPSYLLCPEVYSWHPLDARVRQKLDQSKYCRLNEDPKAVDANAIQPEDIEEVLILHGSSYRRYSLYMNVCLCFQKMVGLKHPDENTRTYAKLVGKVCSARMLLYEG</sequence>
<evidence type="ECO:0000256" key="1">
    <source>
        <dbReference type="ARBA" id="ARBA00009991"/>
    </source>
</evidence>
<evidence type="ECO:0000256" key="7">
    <source>
        <dbReference type="SAM" id="MobiDB-lite"/>
    </source>
</evidence>
<reference evidence="11" key="1">
    <citation type="journal article" date="2015" name="Proc. Natl. Acad. Sci. U.S.A.">
        <title>Genome sequence of the Asian Tiger mosquito, Aedes albopictus, reveals insights into its biology, genetics, and evolution.</title>
        <authorList>
            <person name="Chen X.G."/>
            <person name="Jiang X."/>
            <person name="Gu J."/>
            <person name="Xu M."/>
            <person name="Wu Y."/>
            <person name="Deng Y."/>
            <person name="Zhang C."/>
            <person name="Bonizzoni M."/>
            <person name="Dermauw W."/>
            <person name="Vontas J."/>
            <person name="Armbruster P."/>
            <person name="Huang X."/>
            <person name="Yang Y."/>
            <person name="Zhang H."/>
            <person name="He W."/>
            <person name="Peng H."/>
            <person name="Liu Y."/>
            <person name="Wu K."/>
            <person name="Chen J."/>
            <person name="Lirakis M."/>
            <person name="Topalis P."/>
            <person name="Van Leeuwen T."/>
            <person name="Hall A.B."/>
            <person name="Jiang X."/>
            <person name="Thorpe C."/>
            <person name="Mueller R.L."/>
            <person name="Sun C."/>
            <person name="Waterhouse R.M."/>
            <person name="Yan G."/>
            <person name="Tu Z.J."/>
            <person name="Fang X."/>
            <person name="James A.A."/>
        </authorList>
    </citation>
    <scope>NUCLEOTIDE SEQUENCE [LARGE SCALE GENOMIC DNA]</scope>
    <source>
        <strain evidence="11">Foshan</strain>
    </source>
</reference>
<keyword evidence="4 5" id="KW-0012">Acyltransferase</keyword>
<dbReference type="PANTHER" id="PTHR21367">
    <property type="entry name" value="ARGININE-TRNA-PROTEIN TRANSFERASE 1"/>
    <property type="match status" value="1"/>
</dbReference>
<dbReference type="InterPro" id="IPR016181">
    <property type="entry name" value="Acyl_CoA_acyltransferase"/>
</dbReference>
<evidence type="ECO:0000313" key="11">
    <source>
        <dbReference type="Proteomes" id="UP000069940"/>
    </source>
</evidence>
<dbReference type="SUPFAM" id="SSF55729">
    <property type="entry name" value="Acyl-CoA N-acyltransferases (Nat)"/>
    <property type="match status" value="1"/>
</dbReference>
<dbReference type="EnsemblMetazoa" id="AALFPA23_024815.R36993">
    <property type="protein sequence ID" value="AALFPA23_024815.P36993"/>
    <property type="gene ID" value="AALFPA23_024815"/>
</dbReference>
<accession>A0ABM2A647</accession>
<keyword evidence="3 5" id="KW-0833">Ubl conjugation pathway</keyword>
<dbReference type="EC" id="2.3.2.8" evidence="5"/>
<proteinExistence type="inferred from homology"/>
<keyword evidence="11" id="KW-1185">Reference proteome</keyword>
<feature type="coiled-coil region" evidence="6">
    <location>
        <begin position="201"/>
        <end position="235"/>
    </location>
</feature>
<organism evidence="10 11">
    <name type="scientific">Aedes albopictus</name>
    <name type="common">Asian tiger mosquito</name>
    <name type="synonym">Stegomyia albopicta</name>
    <dbReference type="NCBI Taxonomy" id="7160"/>
    <lineage>
        <taxon>Eukaryota</taxon>
        <taxon>Metazoa</taxon>
        <taxon>Ecdysozoa</taxon>
        <taxon>Arthropoda</taxon>
        <taxon>Hexapoda</taxon>
        <taxon>Insecta</taxon>
        <taxon>Pterygota</taxon>
        <taxon>Neoptera</taxon>
        <taxon>Endopterygota</taxon>
        <taxon>Diptera</taxon>
        <taxon>Nematocera</taxon>
        <taxon>Culicoidea</taxon>
        <taxon>Culicidae</taxon>
        <taxon>Culicinae</taxon>
        <taxon>Aedini</taxon>
        <taxon>Aedes</taxon>
        <taxon>Stegomyia</taxon>
    </lineage>
</organism>
<dbReference type="InterPro" id="IPR007471">
    <property type="entry name" value="N-end_Aminoacyl_Trfase_N"/>
</dbReference>
<comment type="similarity">
    <text evidence="1 5">Belongs to the R-transferase family.</text>
</comment>
<dbReference type="Pfam" id="PF04376">
    <property type="entry name" value="ATE_N"/>
    <property type="match status" value="1"/>
</dbReference>
<evidence type="ECO:0000256" key="5">
    <source>
        <dbReference type="PIRNR" id="PIRNR037207"/>
    </source>
</evidence>